<feature type="region of interest" description="Disordered" evidence="1">
    <location>
        <begin position="152"/>
        <end position="179"/>
    </location>
</feature>
<feature type="transmembrane region" description="Helical" evidence="2">
    <location>
        <begin position="68"/>
        <end position="88"/>
    </location>
</feature>
<accession>U5DTC7</accession>
<dbReference type="RefSeq" id="WP_022603954.1">
    <property type="nucleotide sequence ID" value="NZ_ASSJ01000004.1"/>
</dbReference>
<protein>
    <submittedName>
        <fullName evidence="3">Uncharacterized protein</fullName>
    </submittedName>
</protein>
<dbReference type="InParanoid" id="U5DTC7"/>
<feature type="transmembrane region" description="Helical" evidence="2">
    <location>
        <begin position="16"/>
        <end position="34"/>
    </location>
</feature>
<reference evidence="3 4" key="1">
    <citation type="submission" date="2013-05" db="EMBL/GenBank/DDBJ databases">
        <title>Draft genome sequence of Rubidibacter lacunae KORDI 51-2.</title>
        <authorList>
            <person name="Choi D.H."/>
            <person name="Noh J.H."/>
            <person name="Kwon K.-K."/>
            <person name="Lee J.-H."/>
            <person name="Ryu J.-Y."/>
        </authorList>
    </citation>
    <scope>NUCLEOTIDE SEQUENCE [LARGE SCALE GENOMIC DNA]</scope>
    <source>
        <strain evidence="3 4">KORDI 51-2</strain>
    </source>
</reference>
<evidence type="ECO:0000256" key="2">
    <source>
        <dbReference type="SAM" id="Phobius"/>
    </source>
</evidence>
<dbReference type="AlphaFoldDB" id="U5DTC7"/>
<name>U5DTC7_9CHRO</name>
<keyword evidence="2" id="KW-0472">Membrane</keyword>
<sequence length="179" mass="20814">MARKELPLWKQIWQKWWQETIALLLVLVGLFLLLERFSLRAALLDCLQALGTSMAAVGGAILDFASRFASPSNLLAMVAISIALTIAFRRLRYRLLQMPHLARLRCPKCEGSIYKKHRHWEDRLINLVVPVRRYACKHCSWEGQRVYDSQGWQRQSARSTRSRKGKQQETADPRSFDDF</sequence>
<comment type="caution">
    <text evidence="3">The sequence shown here is derived from an EMBL/GenBank/DDBJ whole genome shotgun (WGS) entry which is preliminary data.</text>
</comment>
<dbReference type="eggNOG" id="ENOG5033M0J">
    <property type="taxonomic scope" value="Bacteria"/>
</dbReference>
<dbReference type="OrthoDB" id="431411at2"/>
<organism evidence="3 4">
    <name type="scientific">Rubidibacter lacunae KORDI 51-2</name>
    <dbReference type="NCBI Taxonomy" id="582515"/>
    <lineage>
        <taxon>Bacteria</taxon>
        <taxon>Bacillati</taxon>
        <taxon>Cyanobacteriota</taxon>
        <taxon>Cyanophyceae</taxon>
        <taxon>Oscillatoriophycideae</taxon>
        <taxon>Chroococcales</taxon>
        <taxon>Aphanothecaceae</taxon>
        <taxon>Rubidibacter</taxon>
    </lineage>
</organism>
<evidence type="ECO:0000256" key="1">
    <source>
        <dbReference type="SAM" id="MobiDB-lite"/>
    </source>
</evidence>
<keyword evidence="4" id="KW-1185">Reference proteome</keyword>
<keyword evidence="2" id="KW-1133">Transmembrane helix</keyword>
<feature type="compositionally biased region" description="Basic and acidic residues" evidence="1">
    <location>
        <begin position="166"/>
        <end position="179"/>
    </location>
</feature>
<gene>
    <name evidence="3" type="ORF">KR51_00002390</name>
</gene>
<keyword evidence="2" id="KW-0812">Transmembrane</keyword>
<dbReference type="Proteomes" id="UP000016960">
    <property type="component" value="Unassembled WGS sequence"/>
</dbReference>
<evidence type="ECO:0000313" key="3">
    <source>
        <dbReference type="EMBL" id="ERN42935.1"/>
    </source>
</evidence>
<dbReference type="EMBL" id="ASSJ01000004">
    <property type="protein sequence ID" value="ERN42935.1"/>
    <property type="molecule type" value="Genomic_DNA"/>
</dbReference>
<evidence type="ECO:0000313" key="4">
    <source>
        <dbReference type="Proteomes" id="UP000016960"/>
    </source>
</evidence>
<proteinExistence type="predicted"/>